<protein>
    <submittedName>
        <fullName evidence="2">Uncharacterized protein</fullName>
    </submittedName>
</protein>
<name>A0A8R2FCG1_ACYPI</name>
<evidence type="ECO:0000313" key="2">
    <source>
        <dbReference type="EnsemblMetazoa" id="XP_008186473.1"/>
    </source>
</evidence>
<dbReference type="AlphaFoldDB" id="A0A8R2FCG1"/>
<dbReference type="KEGG" id="api:100571967"/>
<dbReference type="EnsemblMetazoa" id="XM_008188251.3">
    <property type="protein sequence ID" value="XP_008186473.1"/>
    <property type="gene ID" value="LOC100571967"/>
</dbReference>
<reference evidence="3" key="1">
    <citation type="submission" date="2010-06" db="EMBL/GenBank/DDBJ databases">
        <authorList>
            <person name="Jiang H."/>
            <person name="Abraham K."/>
            <person name="Ali S."/>
            <person name="Alsbrooks S.L."/>
            <person name="Anim B.N."/>
            <person name="Anosike U.S."/>
            <person name="Attaway T."/>
            <person name="Bandaranaike D.P."/>
            <person name="Battles P.K."/>
            <person name="Bell S.N."/>
            <person name="Bell A.V."/>
            <person name="Beltran B."/>
            <person name="Bickham C."/>
            <person name="Bustamante Y."/>
            <person name="Caleb T."/>
            <person name="Canada A."/>
            <person name="Cardenas V."/>
            <person name="Carter K."/>
            <person name="Chacko J."/>
            <person name="Chandrabose M.N."/>
            <person name="Chavez D."/>
            <person name="Chavez A."/>
            <person name="Chen L."/>
            <person name="Chu H.-S."/>
            <person name="Claassen K.J."/>
            <person name="Cockrell R."/>
            <person name="Collins M."/>
            <person name="Cooper J.A."/>
            <person name="Cree A."/>
            <person name="Curry S.M."/>
            <person name="Da Y."/>
            <person name="Dao M.D."/>
            <person name="Das B."/>
            <person name="Davila M.-L."/>
            <person name="Davy-Carroll L."/>
            <person name="Denson S."/>
            <person name="Dinh H."/>
            <person name="Ebong V.E."/>
            <person name="Edwards J.R."/>
            <person name="Egan A."/>
            <person name="El-Daye J."/>
            <person name="Escobedo L."/>
            <person name="Fernandez S."/>
            <person name="Fernando P.R."/>
            <person name="Flagg N."/>
            <person name="Forbes L.D."/>
            <person name="Fowler R.G."/>
            <person name="Fu Q."/>
            <person name="Gabisi R.A."/>
            <person name="Ganer J."/>
            <person name="Garbino Pronczuk A."/>
            <person name="Garcia R.M."/>
            <person name="Garner T."/>
            <person name="Garrett T.E."/>
            <person name="Gonzalez D.A."/>
            <person name="Hamid H."/>
            <person name="Hawkins E.S."/>
            <person name="Hirani K."/>
            <person name="Hogues M.E."/>
            <person name="Hollins B."/>
            <person name="Hsiao C.-H."/>
            <person name="Jabil R."/>
            <person name="James M.L."/>
            <person name="Jhangiani S.N."/>
            <person name="Johnson B."/>
            <person name="Johnson Q."/>
            <person name="Joshi V."/>
            <person name="Kalu J.B."/>
            <person name="Kam C."/>
            <person name="Kashfia A."/>
            <person name="Keebler J."/>
            <person name="Kisamo H."/>
            <person name="Kovar C.L."/>
            <person name="Lago L.A."/>
            <person name="Lai C.-Y."/>
            <person name="Laidlaw J."/>
            <person name="Lara F."/>
            <person name="Le T.-K."/>
            <person name="Lee S.L."/>
            <person name="Legall F.H."/>
            <person name="Lemon S.J."/>
            <person name="Lewis L.R."/>
            <person name="Li B."/>
            <person name="Liu Y."/>
            <person name="Liu Y.-S."/>
            <person name="Lopez J."/>
            <person name="Lozado R.J."/>
            <person name="Lu J."/>
            <person name="Madu R.C."/>
            <person name="Maheshwari M."/>
            <person name="Maheshwari R."/>
            <person name="Malloy K."/>
            <person name="Martinez E."/>
            <person name="Mathew T."/>
            <person name="Mercado I.C."/>
            <person name="Mercado C."/>
            <person name="Meyer B."/>
            <person name="Montgomery K."/>
            <person name="Morgan M.B."/>
            <person name="Munidasa M."/>
            <person name="Nazareth L.V."/>
            <person name="Nelson J."/>
            <person name="Ng B.M."/>
            <person name="Nguyen N.B."/>
            <person name="Nguyen P.Q."/>
            <person name="Nguyen T."/>
            <person name="Obregon M."/>
            <person name="Okwuonu G.O."/>
            <person name="Onwere C.G."/>
            <person name="Orozco G."/>
            <person name="Parra A."/>
            <person name="Patel S."/>
            <person name="Patil S."/>
            <person name="Perez A."/>
            <person name="Perez Y."/>
            <person name="Pham C."/>
            <person name="Primus E.L."/>
            <person name="Pu L.-L."/>
            <person name="Puazo M."/>
            <person name="Qin X."/>
            <person name="Quiroz J.B."/>
            <person name="Reese J."/>
            <person name="Richards S."/>
            <person name="Rives C.M."/>
            <person name="Robberts R."/>
            <person name="Ruiz S.J."/>
            <person name="Ruiz M.J."/>
            <person name="Santibanez J."/>
            <person name="Schneider B.W."/>
            <person name="Sisson I."/>
            <person name="Smith M."/>
            <person name="Sodergren E."/>
            <person name="Song X.-Z."/>
            <person name="Song B.B."/>
            <person name="Summersgill H."/>
            <person name="Thelus R."/>
            <person name="Thornton R.D."/>
            <person name="Trejos Z.Y."/>
            <person name="Usmani K."/>
            <person name="Vattathil S."/>
            <person name="Villasana D."/>
            <person name="Walker D.L."/>
            <person name="Wang S."/>
            <person name="Wang K."/>
            <person name="White C.S."/>
            <person name="Williams A.C."/>
            <person name="Williamson J."/>
            <person name="Wilson K."/>
            <person name="Woghiren I.O."/>
            <person name="Woodworth J.R."/>
            <person name="Worley K.C."/>
            <person name="Wright R.A."/>
            <person name="Wu W."/>
            <person name="Young L."/>
            <person name="Zhang L."/>
            <person name="Zhang J."/>
            <person name="Zhu Y."/>
            <person name="Muzny D.M."/>
            <person name="Weinstock G."/>
            <person name="Gibbs R.A."/>
        </authorList>
    </citation>
    <scope>NUCLEOTIDE SEQUENCE [LARGE SCALE GENOMIC DNA]</scope>
    <source>
        <strain evidence="3">LSR1</strain>
    </source>
</reference>
<dbReference type="OrthoDB" id="6620934at2759"/>
<dbReference type="RefSeq" id="XP_008186473.1">
    <property type="nucleotide sequence ID" value="XM_008188251.3"/>
</dbReference>
<keyword evidence="3" id="KW-1185">Reference proteome</keyword>
<dbReference type="Proteomes" id="UP000007819">
    <property type="component" value="Chromosome A1"/>
</dbReference>
<evidence type="ECO:0000313" key="3">
    <source>
        <dbReference type="Proteomes" id="UP000007819"/>
    </source>
</evidence>
<proteinExistence type="predicted"/>
<reference evidence="2" key="2">
    <citation type="submission" date="2022-06" db="UniProtKB">
        <authorList>
            <consortium name="EnsemblMetazoa"/>
        </authorList>
    </citation>
    <scope>IDENTIFICATION</scope>
</reference>
<organism evidence="2 3">
    <name type="scientific">Acyrthosiphon pisum</name>
    <name type="common">Pea aphid</name>
    <dbReference type="NCBI Taxonomy" id="7029"/>
    <lineage>
        <taxon>Eukaryota</taxon>
        <taxon>Metazoa</taxon>
        <taxon>Ecdysozoa</taxon>
        <taxon>Arthropoda</taxon>
        <taxon>Hexapoda</taxon>
        <taxon>Insecta</taxon>
        <taxon>Pterygota</taxon>
        <taxon>Neoptera</taxon>
        <taxon>Paraneoptera</taxon>
        <taxon>Hemiptera</taxon>
        <taxon>Sternorrhyncha</taxon>
        <taxon>Aphidomorpha</taxon>
        <taxon>Aphidoidea</taxon>
        <taxon>Aphididae</taxon>
        <taxon>Macrosiphini</taxon>
        <taxon>Acyrthosiphon</taxon>
    </lineage>
</organism>
<evidence type="ECO:0000256" key="1">
    <source>
        <dbReference type="SAM" id="MobiDB-lite"/>
    </source>
</evidence>
<dbReference type="GeneID" id="100571967"/>
<accession>A0A8R2FCG1</accession>
<feature type="region of interest" description="Disordered" evidence="1">
    <location>
        <begin position="1"/>
        <end position="29"/>
    </location>
</feature>
<sequence>MRRSPTIESPMIPDSKDRMDNRGSSSETNCLAVDVDIGLSDRDIRTIQKQQSKTSNKNDGPTAPGIKKMSLACMQASAERLSKNFERKMSKPIIKKESKVNVNDKQIKKVPNMTSATVPRRSVFEVTKTRLLVPLTPEPARLKHQCIHENTVTVSYMPV</sequence>